<gene>
    <name evidence="2" type="ORF">MSAN_00657200</name>
</gene>
<evidence type="ECO:0000313" key="3">
    <source>
        <dbReference type="Proteomes" id="UP000623467"/>
    </source>
</evidence>
<keyword evidence="1" id="KW-0472">Membrane</keyword>
<reference evidence="2" key="1">
    <citation type="submission" date="2020-05" db="EMBL/GenBank/DDBJ databases">
        <title>Mycena genomes resolve the evolution of fungal bioluminescence.</title>
        <authorList>
            <person name="Tsai I.J."/>
        </authorList>
    </citation>
    <scope>NUCLEOTIDE SEQUENCE</scope>
    <source>
        <strain evidence="2">160909Yilan</strain>
    </source>
</reference>
<comment type="caution">
    <text evidence="2">The sequence shown here is derived from an EMBL/GenBank/DDBJ whole genome shotgun (WGS) entry which is preliminary data.</text>
</comment>
<feature type="transmembrane region" description="Helical" evidence="1">
    <location>
        <begin position="86"/>
        <end position="108"/>
    </location>
</feature>
<keyword evidence="3" id="KW-1185">Reference proteome</keyword>
<keyword evidence="1" id="KW-0812">Transmembrane</keyword>
<feature type="transmembrane region" description="Helical" evidence="1">
    <location>
        <begin position="120"/>
        <end position="142"/>
    </location>
</feature>
<organism evidence="2 3">
    <name type="scientific">Mycena sanguinolenta</name>
    <dbReference type="NCBI Taxonomy" id="230812"/>
    <lineage>
        <taxon>Eukaryota</taxon>
        <taxon>Fungi</taxon>
        <taxon>Dikarya</taxon>
        <taxon>Basidiomycota</taxon>
        <taxon>Agaricomycotina</taxon>
        <taxon>Agaricomycetes</taxon>
        <taxon>Agaricomycetidae</taxon>
        <taxon>Agaricales</taxon>
        <taxon>Marasmiineae</taxon>
        <taxon>Mycenaceae</taxon>
        <taxon>Mycena</taxon>
    </lineage>
</organism>
<dbReference type="Proteomes" id="UP000623467">
    <property type="component" value="Unassembled WGS sequence"/>
</dbReference>
<keyword evidence="1" id="KW-1133">Transmembrane helix</keyword>
<sequence>MDSETQPLLTDIEVNDNVGHTEHSHSAPGPQVEHLCARCSEQLAPRNGKEVKIAWRLILILVAIFFSVTMFSLIVAQMAEAERASVVGVIVTLWTTGTIVMLGILLYAGRRPGHKLGRTVVQVYVLCALALTWILLIIGMITQNIQECSWSGWGVSAPTCSLFTSAHVFTWFLVITLFAAAYATYRRALAMHGKRTTMVPVPVPTWRLASVGDVEGAIKI</sequence>
<feature type="transmembrane region" description="Helical" evidence="1">
    <location>
        <begin position="162"/>
        <end position="185"/>
    </location>
</feature>
<dbReference type="EMBL" id="JACAZH010000004">
    <property type="protein sequence ID" value="KAF7370261.1"/>
    <property type="molecule type" value="Genomic_DNA"/>
</dbReference>
<accession>A0A8H6Z4L8</accession>
<protein>
    <submittedName>
        <fullName evidence="2">Uncharacterized protein</fullName>
    </submittedName>
</protein>
<dbReference type="OrthoDB" id="2881378at2759"/>
<proteinExistence type="predicted"/>
<name>A0A8H6Z4L8_9AGAR</name>
<evidence type="ECO:0000256" key="1">
    <source>
        <dbReference type="SAM" id="Phobius"/>
    </source>
</evidence>
<evidence type="ECO:0000313" key="2">
    <source>
        <dbReference type="EMBL" id="KAF7370261.1"/>
    </source>
</evidence>
<dbReference type="AlphaFoldDB" id="A0A8H6Z4L8"/>
<feature type="transmembrane region" description="Helical" evidence="1">
    <location>
        <begin position="53"/>
        <end position="74"/>
    </location>
</feature>